<comment type="caution">
    <text evidence="6">The sequence shown here is derived from an EMBL/GenBank/DDBJ whole genome shotgun (WGS) entry which is preliminary data.</text>
</comment>
<organism evidence="6 7">
    <name type="scientific">Thioalkalivibrio halophilus</name>
    <dbReference type="NCBI Taxonomy" id="252474"/>
    <lineage>
        <taxon>Bacteria</taxon>
        <taxon>Pseudomonadati</taxon>
        <taxon>Pseudomonadota</taxon>
        <taxon>Gammaproteobacteria</taxon>
        <taxon>Chromatiales</taxon>
        <taxon>Ectothiorhodospiraceae</taxon>
        <taxon>Thioalkalivibrio</taxon>
    </lineage>
</organism>
<dbReference type="Pfam" id="PF00499">
    <property type="entry name" value="Oxidored_q3"/>
    <property type="match status" value="1"/>
</dbReference>
<feature type="compositionally biased region" description="Basic and acidic residues" evidence="5">
    <location>
        <begin position="188"/>
        <end position="204"/>
    </location>
</feature>
<keyword evidence="6" id="KW-0830">Ubiquinone</keyword>
<dbReference type="GO" id="GO:0005886">
    <property type="term" value="C:plasma membrane"/>
    <property type="evidence" value="ECO:0007669"/>
    <property type="project" value="UniProtKB-SubCell"/>
</dbReference>
<comment type="catalytic activity">
    <reaction evidence="4">
        <text>a quinone + NADH + 5 H(+)(in) = a quinol + NAD(+) + 4 H(+)(out)</text>
        <dbReference type="Rhea" id="RHEA:57888"/>
        <dbReference type="ChEBI" id="CHEBI:15378"/>
        <dbReference type="ChEBI" id="CHEBI:24646"/>
        <dbReference type="ChEBI" id="CHEBI:57540"/>
        <dbReference type="ChEBI" id="CHEBI:57945"/>
        <dbReference type="ChEBI" id="CHEBI:132124"/>
    </reaction>
</comment>
<keyword evidence="4" id="KW-1003">Cell membrane</keyword>
<keyword evidence="4" id="KW-1133">Transmembrane helix</keyword>
<dbReference type="NCBIfam" id="NF005164">
    <property type="entry name" value="PRK06638.1-4"/>
    <property type="match status" value="1"/>
</dbReference>
<evidence type="ECO:0000313" key="6">
    <source>
        <dbReference type="EMBL" id="OOC11030.1"/>
    </source>
</evidence>
<evidence type="ECO:0000313" key="7">
    <source>
        <dbReference type="Proteomes" id="UP000189177"/>
    </source>
</evidence>
<comment type="function">
    <text evidence="4">NDH-1 shuttles electrons from NADH, via FMN and iron-sulfur (Fe-S) centers, to quinones in the respiratory chain. Couples the redox reaction to proton translocation (for every two electrons transferred, four hydrogen ions are translocated across the cytoplasmic membrane), and thus conserves the redox energy in a proton gradient.</text>
</comment>
<dbReference type="Gene3D" id="1.20.120.1200">
    <property type="entry name" value="NADH-ubiquinone/plastoquinone oxidoreductase chain 6, subunit NuoJ"/>
    <property type="match status" value="1"/>
</dbReference>
<feature type="transmembrane region" description="Helical" evidence="4">
    <location>
        <begin position="140"/>
        <end position="161"/>
    </location>
</feature>
<evidence type="ECO:0000256" key="4">
    <source>
        <dbReference type="RuleBase" id="RU004429"/>
    </source>
</evidence>
<dbReference type="Proteomes" id="UP000189177">
    <property type="component" value="Unassembled WGS sequence"/>
</dbReference>
<feature type="transmembrane region" description="Helical" evidence="4">
    <location>
        <begin position="91"/>
        <end position="114"/>
    </location>
</feature>
<dbReference type="InterPro" id="IPR001457">
    <property type="entry name" value="NADH_UbQ/plastoQ_OxRdtase_su6"/>
</dbReference>
<dbReference type="EC" id="7.1.1.-" evidence="4"/>
<evidence type="ECO:0000256" key="2">
    <source>
        <dbReference type="ARBA" id="ARBA00019907"/>
    </source>
</evidence>
<keyword evidence="7" id="KW-1185">Reference proteome</keyword>
<feature type="region of interest" description="Disordered" evidence="5">
    <location>
        <begin position="188"/>
        <end position="212"/>
    </location>
</feature>
<dbReference type="InterPro" id="IPR042106">
    <property type="entry name" value="Nuo/plastoQ_OxRdtase_6_NuoJ"/>
</dbReference>
<sequence>MTFELFLFYLFGAILLGAALAMISVRNPVHAALFLVVCFVSAAALWLMAEAEFLGLVLVLVYVGAVMVLFLFVVMMLDINIARLREGFSEYLPVGLVVAAAMATVLVLVITRYITMDAPERAGPEYANTEALGAVLYTEYVYPFEIAAVILLVAIIAAISLTMRRRPDNKRIDPARQIEVSREGRVRMVSMKSEDKARRARGAERDDDPNQE</sequence>
<dbReference type="RefSeq" id="WP_018946351.1">
    <property type="nucleotide sequence ID" value="NZ_MUZR01000007.1"/>
</dbReference>
<dbReference type="AlphaFoldDB" id="A0A1V3A105"/>
<name>A0A1V3A105_9GAMM</name>
<feature type="transmembrane region" description="Helical" evidence="4">
    <location>
        <begin position="6"/>
        <end position="25"/>
    </location>
</feature>
<dbReference type="OrthoDB" id="9795409at2"/>
<evidence type="ECO:0000256" key="3">
    <source>
        <dbReference type="ARBA" id="ARBA00025811"/>
    </source>
</evidence>
<reference evidence="6 7" key="1">
    <citation type="submission" date="2017-02" db="EMBL/GenBank/DDBJ databases">
        <title>Genomic diversity within the haloalkaliphilic genus Thioalkalivibrio.</title>
        <authorList>
            <person name="Ahn A.-C."/>
            <person name="Meier-Kolthoff J."/>
            <person name="Overmars L."/>
            <person name="Richter M."/>
            <person name="Woyke T."/>
            <person name="Sorokin D.Y."/>
            <person name="Muyzer G."/>
        </authorList>
    </citation>
    <scope>NUCLEOTIDE SEQUENCE [LARGE SCALE GENOMIC DNA]</scope>
    <source>
        <strain evidence="6 7">HL17</strain>
    </source>
</reference>
<feature type="transmembrane region" description="Helical" evidence="4">
    <location>
        <begin position="32"/>
        <end position="49"/>
    </location>
</feature>
<protein>
    <recommendedName>
        <fullName evidence="2 4">NADH-quinone oxidoreductase subunit J</fullName>
        <ecNumber evidence="4">7.1.1.-</ecNumber>
    </recommendedName>
</protein>
<keyword evidence="4" id="KW-0472">Membrane</keyword>
<keyword evidence="4" id="KW-0812">Transmembrane</keyword>
<evidence type="ECO:0000256" key="5">
    <source>
        <dbReference type="SAM" id="MobiDB-lite"/>
    </source>
</evidence>
<comment type="subunit">
    <text evidence="3">Composed of 13 different subunits. Subunits NuoA, H, J, K, L, M, N constitute the membrane sector of the complex.</text>
</comment>
<dbReference type="GO" id="GO:0048038">
    <property type="term" value="F:quinone binding"/>
    <property type="evidence" value="ECO:0007669"/>
    <property type="project" value="UniProtKB-UniRule"/>
</dbReference>
<dbReference type="EMBL" id="MUZR01000007">
    <property type="protein sequence ID" value="OOC11030.1"/>
    <property type="molecule type" value="Genomic_DNA"/>
</dbReference>
<comment type="subcellular location">
    <subcellularLocation>
        <location evidence="4">Cell membrane</location>
        <topology evidence="4">Multi-pass membrane protein</topology>
    </subcellularLocation>
</comment>
<dbReference type="GO" id="GO:0008137">
    <property type="term" value="F:NADH dehydrogenase (ubiquinone) activity"/>
    <property type="evidence" value="ECO:0007669"/>
    <property type="project" value="UniProtKB-UniRule"/>
</dbReference>
<keyword evidence="4" id="KW-0874">Quinone</keyword>
<gene>
    <name evidence="6" type="ORF">B1A74_02570</name>
</gene>
<comment type="similarity">
    <text evidence="1 4">Belongs to the complex I subunit 6 family.</text>
</comment>
<accession>A0A1V3A105</accession>
<feature type="transmembrane region" description="Helical" evidence="4">
    <location>
        <begin position="55"/>
        <end position="79"/>
    </location>
</feature>
<proteinExistence type="inferred from homology"/>
<keyword evidence="4" id="KW-0520">NAD</keyword>
<evidence type="ECO:0000256" key="1">
    <source>
        <dbReference type="ARBA" id="ARBA00005698"/>
    </source>
</evidence>
<dbReference type="PANTHER" id="PTHR33269:SF17">
    <property type="entry name" value="NADH-UBIQUINONE OXIDOREDUCTASE CHAIN 6"/>
    <property type="match status" value="1"/>
</dbReference>
<dbReference type="PANTHER" id="PTHR33269">
    <property type="entry name" value="NADH-UBIQUINONE OXIDOREDUCTASE CHAIN 6"/>
    <property type="match status" value="1"/>
</dbReference>
<dbReference type="STRING" id="252474.B1A74_02570"/>